<dbReference type="Gene3D" id="3.40.50.300">
    <property type="entry name" value="P-loop containing nucleotide triphosphate hydrolases"/>
    <property type="match status" value="1"/>
</dbReference>
<gene>
    <name evidence="2" type="ORF">NK125_05980</name>
</gene>
<dbReference type="PIRSF" id="PIRSF009320">
    <property type="entry name" value="Nuc_binding_HP_1000"/>
    <property type="match status" value="1"/>
</dbReference>
<dbReference type="SUPFAM" id="SSF52540">
    <property type="entry name" value="P-loop containing nucleoside triphosphate hydrolases"/>
    <property type="match status" value="1"/>
</dbReference>
<protein>
    <submittedName>
        <fullName evidence="2">AAA family ATPase</fullName>
    </submittedName>
</protein>
<dbReference type="PANTHER" id="PTHR13696">
    <property type="entry name" value="P-LOOP CONTAINING NUCLEOSIDE TRIPHOSPHATE HYDROLASE"/>
    <property type="match status" value="1"/>
</dbReference>
<comment type="caution">
    <text evidence="2">The sequence shown here is derived from an EMBL/GenBank/DDBJ whole genome shotgun (WGS) entry which is preliminary data.</text>
</comment>
<name>A0ABT1E8K6_9FIRM</name>
<accession>A0ABT1E8K6</accession>
<feature type="domain" description="AAA" evidence="1">
    <location>
        <begin position="2"/>
        <end position="167"/>
    </location>
</feature>
<dbReference type="CDD" id="cd02042">
    <property type="entry name" value="ParAB_family"/>
    <property type="match status" value="1"/>
</dbReference>
<reference evidence="2 3" key="1">
    <citation type="journal article" date="2022" name="Genome Biol. Evol.">
        <title>Host diet, physiology and behaviors set the stage for Lachnospiraceae cladogenesis.</title>
        <authorList>
            <person name="Vera-Ponce De Leon A."/>
            <person name="Schneider M."/>
            <person name="Jahnes B.C."/>
            <person name="Sadowski V."/>
            <person name="Camuy-Velez L.A."/>
            <person name="Duan J."/>
            <person name="Sabree Z.L."/>
        </authorList>
    </citation>
    <scope>NUCLEOTIDE SEQUENCE [LARGE SCALE GENOMIC DNA]</scope>
    <source>
        <strain evidence="2 3">PAL113</strain>
    </source>
</reference>
<dbReference type="Proteomes" id="UP001523566">
    <property type="component" value="Unassembled WGS sequence"/>
</dbReference>
<evidence type="ECO:0000313" key="3">
    <source>
        <dbReference type="Proteomes" id="UP001523566"/>
    </source>
</evidence>
<proteinExistence type="predicted"/>
<dbReference type="EMBL" id="JAMZFW010000006">
    <property type="protein sequence ID" value="MCP1101964.1"/>
    <property type="molecule type" value="Genomic_DNA"/>
</dbReference>
<dbReference type="Pfam" id="PF13614">
    <property type="entry name" value="AAA_31"/>
    <property type="match status" value="1"/>
</dbReference>
<organism evidence="2 3">
    <name type="scientific">Aequitasia blattaphilus</name>
    <dbReference type="NCBI Taxonomy" id="2949332"/>
    <lineage>
        <taxon>Bacteria</taxon>
        <taxon>Bacillati</taxon>
        <taxon>Bacillota</taxon>
        <taxon>Clostridia</taxon>
        <taxon>Lachnospirales</taxon>
        <taxon>Lachnospiraceae</taxon>
        <taxon>Aequitasia</taxon>
    </lineage>
</organism>
<evidence type="ECO:0000313" key="2">
    <source>
        <dbReference type="EMBL" id="MCP1101964.1"/>
    </source>
</evidence>
<dbReference type="InterPro" id="IPR050678">
    <property type="entry name" value="DNA_Partitioning_ATPase"/>
</dbReference>
<dbReference type="RefSeq" id="WP_262065752.1">
    <property type="nucleotide sequence ID" value="NZ_JAMXOD010000006.1"/>
</dbReference>
<dbReference type="PANTHER" id="PTHR13696:SF99">
    <property type="entry name" value="COBYRINIC ACID AC-DIAMIDE SYNTHASE"/>
    <property type="match status" value="1"/>
</dbReference>
<dbReference type="InterPro" id="IPR025669">
    <property type="entry name" value="AAA_dom"/>
</dbReference>
<evidence type="ECO:0000259" key="1">
    <source>
        <dbReference type="Pfam" id="PF13614"/>
    </source>
</evidence>
<keyword evidence="3" id="KW-1185">Reference proteome</keyword>
<dbReference type="InterPro" id="IPR027417">
    <property type="entry name" value="P-loop_NTPase"/>
</dbReference>
<sequence>MIISVYNLKGGVGKSTTAINLLYNLALEGNKVLGIDLDPQCNLTPFYAQANEMNTIADALIEPNRFDDIIEDTKYKGISLIKGSTKLKDELFEPSSLLNMLKVSKRKQEFDYVIIDCRTSCENLTLAALMATDMVLTPIILDGYCRDNLIEVQNIIENVKEENPKLQWNVFVNKLKHRKAQRSILEDLIAHYEYPIFDICVMERAAVENSLALRKPLVRHASKNQATLDFQDLARRVMEEEGGI</sequence>